<dbReference type="GO" id="GO:0003700">
    <property type="term" value="F:DNA-binding transcription factor activity"/>
    <property type="evidence" value="ECO:0007669"/>
    <property type="project" value="TreeGrafter"/>
</dbReference>
<name>A0A9X1WS51_9BACL</name>
<keyword evidence="1" id="KW-0805">Transcription regulation</keyword>
<dbReference type="InterPro" id="IPR000843">
    <property type="entry name" value="HTH_LacI"/>
</dbReference>
<dbReference type="PANTHER" id="PTHR30146">
    <property type="entry name" value="LACI-RELATED TRANSCRIPTIONAL REPRESSOR"/>
    <property type="match status" value="1"/>
</dbReference>
<dbReference type="PRINTS" id="PR00036">
    <property type="entry name" value="HTHLACI"/>
</dbReference>
<dbReference type="AlphaFoldDB" id="A0A9X1WS51"/>
<dbReference type="PROSITE" id="PS50932">
    <property type="entry name" value="HTH_LACI_2"/>
    <property type="match status" value="1"/>
</dbReference>
<dbReference type="Pfam" id="PF00356">
    <property type="entry name" value="LacI"/>
    <property type="match status" value="1"/>
</dbReference>
<dbReference type="EMBL" id="JALIRP010000004">
    <property type="protein sequence ID" value="MCJ8012613.1"/>
    <property type="molecule type" value="Genomic_DNA"/>
</dbReference>
<keyword evidence="3" id="KW-0804">Transcription</keyword>
<dbReference type="InterPro" id="IPR028082">
    <property type="entry name" value="Peripla_BP_I"/>
</dbReference>
<dbReference type="InterPro" id="IPR010982">
    <property type="entry name" value="Lambda_DNA-bd_dom_sf"/>
</dbReference>
<evidence type="ECO:0000256" key="3">
    <source>
        <dbReference type="ARBA" id="ARBA00023163"/>
    </source>
</evidence>
<evidence type="ECO:0000256" key="2">
    <source>
        <dbReference type="ARBA" id="ARBA00023125"/>
    </source>
</evidence>
<dbReference type="RefSeq" id="WP_244725400.1">
    <property type="nucleotide sequence ID" value="NZ_JALIRP010000004.1"/>
</dbReference>
<reference evidence="5" key="1">
    <citation type="submission" date="2022-04" db="EMBL/GenBank/DDBJ databases">
        <title>Paenibacillus mangrovi sp. nov., a novel endophytic bacterium isolated from bark of Kandelia candel.</title>
        <authorList>
            <person name="Tuo L."/>
        </authorList>
    </citation>
    <scope>NUCLEOTIDE SEQUENCE</scope>
    <source>
        <strain evidence="5">KQZ6P-2</strain>
    </source>
</reference>
<dbReference type="SMART" id="SM00354">
    <property type="entry name" value="HTH_LACI"/>
    <property type="match status" value="1"/>
</dbReference>
<evidence type="ECO:0000259" key="4">
    <source>
        <dbReference type="PROSITE" id="PS50932"/>
    </source>
</evidence>
<dbReference type="CDD" id="cd01392">
    <property type="entry name" value="HTH_LacI"/>
    <property type="match status" value="1"/>
</dbReference>
<dbReference type="CDD" id="cd06267">
    <property type="entry name" value="PBP1_LacI_sugar_binding-like"/>
    <property type="match status" value="1"/>
</dbReference>
<sequence length="351" mass="39869">MPTLKDIAEAVGVSISTVSRVINNDVSKHVSEDTKSKIWRAVQELGYEPNESARKLVMKKTSAPKQPSMQIGFISSWSLSWTEQDPFFTAIVAGMRQLMEDRGYTFAYVHTFKELRNETLLHKLLHEQRVDGVIIFGNAYEEIDIVRLIQNQNPAIVGVMSDIPGIQNINFDHIAAANTAVNHLIEQGHRRIGFIGGCVYDGGHESEDRYIGYNQAMQKTGLEIKSEWIVNTEWIIDRSYSWMLELLERSRGEQLPTAIFAASDRLALPAMRAAIERGIEVPQDMAFIGIDNIELSQYTSPPLSTIHVPKFELGMTAIKTLIDYMNSDFHPPFWLKMPHELIVRESSDYKR</sequence>
<evidence type="ECO:0000313" key="5">
    <source>
        <dbReference type="EMBL" id="MCJ8012613.1"/>
    </source>
</evidence>
<dbReference type="PANTHER" id="PTHR30146:SF109">
    <property type="entry name" value="HTH-TYPE TRANSCRIPTIONAL REGULATOR GALS"/>
    <property type="match status" value="1"/>
</dbReference>
<evidence type="ECO:0000256" key="1">
    <source>
        <dbReference type="ARBA" id="ARBA00023015"/>
    </source>
</evidence>
<dbReference type="InterPro" id="IPR046335">
    <property type="entry name" value="LacI/GalR-like_sensor"/>
</dbReference>
<dbReference type="Proteomes" id="UP001139347">
    <property type="component" value="Unassembled WGS sequence"/>
</dbReference>
<dbReference type="Gene3D" id="3.40.50.2300">
    <property type="match status" value="2"/>
</dbReference>
<proteinExistence type="predicted"/>
<dbReference type="PROSITE" id="PS00356">
    <property type="entry name" value="HTH_LACI_1"/>
    <property type="match status" value="1"/>
</dbReference>
<dbReference type="Pfam" id="PF13377">
    <property type="entry name" value="Peripla_BP_3"/>
    <property type="match status" value="1"/>
</dbReference>
<dbReference type="GO" id="GO:0000976">
    <property type="term" value="F:transcription cis-regulatory region binding"/>
    <property type="evidence" value="ECO:0007669"/>
    <property type="project" value="TreeGrafter"/>
</dbReference>
<feature type="domain" description="HTH lacI-type" evidence="4">
    <location>
        <begin position="2"/>
        <end position="58"/>
    </location>
</feature>
<gene>
    <name evidence="5" type="ORF">MUG84_12810</name>
</gene>
<keyword evidence="2" id="KW-0238">DNA-binding</keyword>
<protein>
    <submittedName>
        <fullName evidence="5">LacI family transcriptional regulator</fullName>
    </submittedName>
</protein>
<evidence type="ECO:0000313" key="6">
    <source>
        <dbReference type="Proteomes" id="UP001139347"/>
    </source>
</evidence>
<dbReference type="Gene3D" id="1.10.260.40">
    <property type="entry name" value="lambda repressor-like DNA-binding domains"/>
    <property type="match status" value="1"/>
</dbReference>
<keyword evidence="6" id="KW-1185">Reference proteome</keyword>
<comment type="caution">
    <text evidence="5">The sequence shown here is derived from an EMBL/GenBank/DDBJ whole genome shotgun (WGS) entry which is preliminary data.</text>
</comment>
<accession>A0A9X1WS51</accession>
<organism evidence="5 6">
    <name type="scientific">Paenibacillus mangrovi</name>
    <dbReference type="NCBI Taxonomy" id="2931978"/>
    <lineage>
        <taxon>Bacteria</taxon>
        <taxon>Bacillati</taxon>
        <taxon>Bacillota</taxon>
        <taxon>Bacilli</taxon>
        <taxon>Bacillales</taxon>
        <taxon>Paenibacillaceae</taxon>
        <taxon>Paenibacillus</taxon>
    </lineage>
</organism>
<dbReference type="SUPFAM" id="SSF53822">
    <property type="entry name" value="Periplasmic binding protein-like I"/>
    <property type="match status" value="1"/>
</dbReference>
<dbReference type="SUPFAM" id="SSF47413">
    <property type="entry name" value="lambda repressor-like DNA-binding domains"/>
    <property type="match status" value="1"/>
</dbReference>